<dbReference type="Pfam" id="PF01557">
    <property type="entry name" value="FAA_hydrolase"/>
    <property type="match status" value="1"/>
</dbReference>
<evidence type="ECO:0000313" key="5">
    <source>
        <dbReference type="Proteomes" id="UP000249524"/>
    </source>
</evidence>
<reference evidence="4 5" key="1">
    <citation type="submission" date="2018-05" db="EMBL/GenBank/DDBJ databases">
        <authorList>
            <person name="Lanie J.A."/>
            <person name="Ng W.-L."/>
            <person name="Kazmierczak K.M."/>
            <person name="Andrzejewski T.M."/>
            <person name="Davidsen T.M."/>
            <person name="Wayne K.J."/>
            <person name="Tettelin H."/>
            <person name="Glass J.I."/>
            <person name="Rusch D."/>
            <person name="Podicherti R."/>
            <person name="Tsui H.-C.T."/>
            <person name="Winkler M.E."/>
        </authorList>
    </citation>
    <scope>NUCLEOTIDE SEQUENCE [LARGE SCALE GENOMIC DNA]</scope>
    <source>
        <strain evidence="4 5">BUT-10</strain>
    </source>
</reference>
<evidence type="ECO:0000256" key="2">
    <source>
        <dbReference type="ARBA" id="ARBA00022723"/>
    </source>
</evidence>
<feature type="domain" description="Fumarylacetoacetase-like C-terminal" evidence="3">
    <location>
        <begin position="74"/>
        <end position="277"/>
    </location>
</feature>
<dbReference type="SUPFAM" id="SSF56529">
    <property type="entry name" value="FAH"/>
    <property type="match status" value="1"/>
</dbReference>
<dbReference type="InterPro" id="IPR051121">
    <property type="entry name" value="FAH"/>
</dbReference>
<name>A0A328BPT6_9CAUL</name>
<comment type="caution">
    <text evidence="4">The sequence shown here is derived from an EMBL/GenBank/DDBJ whole genome shotgun (WGS) entry which is preliminary data.</text>
</comment>
<dbReference type="Proteomes" id="UP000249524">
    <property type="component" value="Unassembled WGS sequence"/>
</dbReference>
<dbReference type="RefSeq" id="WP_111274538.1">
    <property type="nucleotide sequence ID" value="NZ_QFYS01000001.1"/>
</dbReference>
<organism evidence="4 5">
    <name type="scientific">Phenylobacterium kunshanense</name>
    <dbReference type="NCBI Taxonomy" id="1445034"/>
    <lineage>
        <taxon>Bacteria</taxon>
        <taxon>Pseudomonadati</taxon>
        <taxon>Pseudomonadota</taxon>
        <taxon>Alphaproteobacteria</taxon>
        <taxon>Caulobacterales</taxon>
        <taxon>Caulobacteraceae</taxon>
        <taxon>Phenylobacterium</taxon>
    </lineage>
</organism>
<dbReference type="AlphaFoldDB" id="A0A328BPT6"/>
<gene>
    <name evidence="4" type="ORF">DJ019_03295</name>
</gene>
<keyword evidence="2" id="KW-0479">Metal-binding</keyword>
<keyword evidence="5" id="KW-1185">Reference proteome</keyword>
<evidence type="ECO:0000313" key="4">
    <source>
        <dbReference type="EMBL" id="RAK69047.1"/>
    </source>
</evidence>
<comment type="similarity">
    <text evidence="1">Belongs to the FAH family.</text>
</comment>
<dbReference type="InterPro" id="IPR036663">
    <property type="entry name" value="Fumarylacetoacetase_C_sf"/>
</dbReference>
<dbReference type="GO" id="GO:0016853">
    <property type="term" value="F:isomerase activity"/>
    <property type="evidence" value="ECO:0007669"/>
    <property type="project" value="UniProtKB-KW"/>
</dbReference>
<sequence length="282" mass="30345">MKLATFDAGAGPQLGAVVGDRIVPLGAGLPVEMTALIAAWPQVEAKVRTVVEAQADAVSLDQVRLLAPIRRPGKIMAIGLNYADHIAESNLGTPEHQVWFSKAPTAANGPYDPIQVPRVSQALDYEAELVAVIGQGGRHITREDAPAAIFGYCCGNDATERAWQHRTPQWVLGKSFDTHAPFGPWITTADEVPDPHALGIRCLVNGEERQSSNTRHLVFDVWDQVEHLSHAMTLEPGDLIFTGTPGGIGAAMKPMRFLKDGDRVRVEIDGLGALDNPCANEV</sequence>
<accession>A0A328BPT6</accession>
<dbReference type="InterPro" id="IPR011234">
    <property type="entry name" value="Fumarylacetoacetase-like_C"/>
</dbReference>
<evidence type="ECO:0000256" key="1">
    <source>
        <dbReference type="ARBA" id="ARBA00010211"/>
    </source>
</evidence>
<evidence type="ECO:0000259" key="3">
    <source>
        <dbReference type="Pfam" id="PF01557"/>
    </source>
</evidence>
<protein>
    <submittedName>
        <fullName evidence="4">5-carboxymethyl-2-hydroxymuconate isomerase</fullName>
    </submittedName>
</protein>
<dbReference type="PANTHER" id="PTHR42796">
    <property type="entry name" value="FUMARYLACETOACETATE HYDROLASE DOMAIN-CONTAINING PROTEIN 2A-RELATED"/>
    <property type="match status" value="1"/>
</dbReference>
<keyword evidence="4" id="KW-0413">Isomerase</keyword>
<dbReference type="EMBL" id="QFYS01000001">
    <property type="protein sequence ID" value="RAK69047.1"/>
    <property type="molecule type" value="Genomic_DNA"/>
</dbReference>
<dbReference type="PANTHER" id="PTHR42796:SF4">
    <property type="entry name" value="FUMARYLACETOACETATE HYDROLASE DOMAIN-CONTAINING PROTEIN 2A"/>
    <property type="match status" value="1"/>
</dbReference>
<dbReference type="FunFam" id="3.90.850.10:FF:000002">
    <property type="entry name" value="2-hydroxyhepta-2,4-diene-1,7-dioate isomerase"/>
    <property type="match status" value="1"/>
</dbReference>
<dbReference type="GO" id="GO:0046872">
    <property type="term" value="F:metal ion binding"/>
    <property type="evidence" value="ECO:0007669"/>
    <property type="project" value="UniProtKB-KW"/>
</dbReference>
<dbReference type="Gene3D" id="3.90.850.10">
    <property type="entry name" value="Fumarylacetoacetase-like, C-terminal domain"/>
    <property type="match status" value="1"/>
</dbReference>
<proteinExistence type="inferred from homology"/>
<dbReference type="GO" id="GO:0019752">
    <property type="term" value="P:carboxylic acid metabolic process"/>
    <property type="evidence" value="ECO:0007669"/>
    <property type="project" value="UniProtKB-ARBA"/>
</dbReference>
<dbReference type="OrthoDB" id="5197601at2"/>